<keyword evidence="14" id="KW-0378">Hydrolase</keyword>
<evidence type="ECO:0000256" key="1">
    <source>
        <dbReference type="ARBA" id="ARBA00001152"/>
    </source>
</evidence>
<gene>
    <name evidence="14" type="ORF">QRD39_04280</name>
</gene>
<evidence type="ECO:0000256" key="3">
    <source>
        <dbReference type="ARBA" id="ARBA00009247"/>
    </source>
</evidence>
<dbReference type="Gene3D" id="3.20.20.470">
    <property type="entry name" value="Glucansucrase"/>
    <property type="match status" value="1"/>
</dbReference>
<feature type="chain" id="PRO_5047492383" description="dextransucrase" evidence="12">
    <location>
        <begin position="43"/>
        <end position="1533"/>
    </location>
</feature>
<evidence type="ECO:0000256" key="10">
    <source>
        <dbReference type="ARBA" id="ARBA00032238"/>
    </source>
</evidence>
<feature type="domain" description="Glycoside hydrolase family 70 catalytic" evidence="13">
    <location>
        <begin position="297"/>
        <end position="1158"/>
    </location>
</feature>
<evidence type="ECO:0000313" key="15">
    <source>
        <dbReference type="Proteomes" id="UP001529255"/>
    </source>
</evidence>
<dbReference type="GO" id="GO:0016787">
    <property type="term" value="F:hydrolase activity"/>
    <property type="evidence" value="ECO:0007669"/>
    <property type="project" value="UniProtKB-KW"/>
</dbReference>
<dbReference type="Gene3D" id="2.30.30.420">
    <property type="entry name" value="glucansucrase"/>
    <property type="match status" value="1"/>
</dbReference>
<dbReference type="InterPro" id="IPR017853">
    <property type="entry name" value="GH"/>
</dbReference>
<keyword evidence="6" id="KW-0808">Transferase</keyword>
<dbReference type="Pfam" id="PF19127">
    <property type="entry name" value="Choline_bind_3"/>
    <property type="match status" value="5"/>
</dbReference>
<dbReference type="NCBIfam" id="TIGR03715">
    <property type="entry name" value="KxYKxGKxW"/>
    <property type="match status" value="1"/>
</dbReference>
<dbReference type="InterPro" id="IPR022263">
    <property type="entry name" value="KxYKxGKxW"/>
</dbReference>
<dbReference type="SUPFAM" id="SSF51445">
    <property type="entry name" value="(Trans)glycosidases"/>
    <property type="match status" value="2"/>
</dbReference>
<dbReference type="CDD" id="cd00551">
    <property type="entry name" value="AmyAc_family"/>
    <property type="match status" value="1"/>
</dbReference>
<name>A0ABT7LSY1_9STRE</name>
<evidence type="ECO:0000256" key="8">
    <source>
        <dbReference type="ARBA" id="ARBA00022737"/>
    </source>
</evidence>
<reference evidence="14 15" key="1">
    <citation type="submission" date="2023-06" db="EMBL/GenBank/DDBJ databases">
        <title>A potential novel species of Streptococcus isolated from human milk sample.</title>
        <authorList>
            <person name="Nguyen H.V."/>
            <person name="Trinh A.T.V."/>
            <person name="Hoang A.T.L."/>
            <person name="Bui L.N.H."/>
            <person name="Tran Q.T.L."/>
            <person name="Trinh T."/>
        </authorList>
    </citation>
    <scope>NUCLEOTIDE SEQUENCE [LARGE SCALE GENOMIC DNA]</scope>
    <source>
        <strain evidence="14 15">VTCC 12812</strain>
    </source>
</reference>
<evidence type="ECO:0000256" key="5">
    <source>
        <dbReference type="ARBA" id="ARBA00022676"/>
    </source>
</evidence>
<comment type="catalytic activity">
    <reaction evidence="1">
        <text>[(1-&gt;6)-alpha-D-glucosyl](n) + sucrose = [(1-&gt;6)-alpha-D-glucosyl](n+1) + D-fructose</text>
        <dbReference type="Rhea" id="RHEA:18825"/>
        <dbReference type="Rhea" id="RHEA-COMP:11144"/>
        <dbReference type="Rhea" id="RHEA-COMP:11145"/>
        <dbReference type="ChEBI" id="CHEBI:17992"/>
        <dbReference type="ChEBI" id="CHEBI:18269"/>
        <dbReference type="ChEBI" id="CHEBI:37721"/>
        <dbReference type="EC" id="2.4.1.5"/>
    </reaction>
</comment>
<dbReference type="EMBL" id="JASUZV010000005">
    <property type="protein sequence ID" value="MDL5043327.1"/>
    <property type="molecule type" value="Genomic_DNA"/>
</dbReference>
<dbReference type="RefSeq" id="WP_285955782.1">
    <property type="nucleotide sequence ID" value="NZ_JASUZV010000005.1"/>
</dbReference>
<sequence length="1533" mass="169408">MENKVHYKLHKVKKQWVTIAVASAALATVVGGLSATTSSVSADETQDKTVTQPNSDTTADLVTSTEATKEVDKRTNTKEADVLTPAKETNTVETAATTNTQATAEAAKTATTTNTQATAEVAKTATTADVAVAAVPNKEAVVTTDAPAVTTEKAEEQPATVKAEVVNTEVKAPEAALKDSEVEAALSLKNIKNIDGKYYYVNKDGSHKENFAITVNGQLLYFGKDGALTSSSTYSFTQGTTNIVDGFSKNNRAYDSSEASFELIDGYLTADSWYRPVSIIKDGVTWQASTKEDFRPLLMAWWPNVDTQVNYLNYMSKVFNLDAKYTSTDKQVDLNRAAKNIQVKIEQKIQSEKSTQWLREAISAFVKTQPQWNKETENFSKGGGEDHLQGGALLYVNDPRTPWANSNYRLLNRTATNQTGTIDKSVLDEQSDPNHMGGFDFLLANDVDTSNPVVQAEQLNQIHYLMNWGSIVMGDKDANFDGIRVDAVDNVNADMLQLYTNYFREYYGVNKSEANALAHISVLEAWSLNDNHYNDKTDGAALAMENKQRLALLFSLAKPIKERTPAVSPLYNNTFNTTQRDVKTDWINKDGSKAYNEDGTVKQSTIGKYNEKYGDASGNYVFIRAHDNNVQDIIAEIIKKEINEKSDGFTITDSEMKRAFEIYNKDMLSNNKKYTLNNIPAAYAVMLQNMETITRVYYGDLYTDDGNYMETKSPYYDTIVNLMKSRIKYVSGGQAQCSYWLPTDGKMDKSDVELYRTNEVYTSVRYGKDIMTADDTQGSKYSRTSGQVTLVANNPKLTLDQSAKLNVEMGKIHANQKYRALIVGTADGIKNFTSDADAIAAGYVKETDSNGVLTFGANDIKGYETFDMSGFVAVWVPVGASDDQDIRVAPSTEAKKAGELTLKATEAYDSQLIYEGFSNFQTIPDGSDPSVYTNRKIAENVDLFKSWGVTSFEMAPQFVSADDGTFLDSVIQNGYAFADRYDLAMSKNNKYGSKEDLRDALKALHKAGIQAIADWVPDQIYQLPGKEVVTATRTDGAGRKIADAIIDHSLYVANTKSSGKDYQAQYGGEFLAELKAKYPEMFKVNMISTGKPIDDSVKLKQWKAEYFNGTNVLERGVGYVLSDEATGKYFTVTKDGNFIPLQLTGKEKVITGFSSDGKGITYFGTSGTQAKSAFVTFNGNTYYFDARGHMVTNGEYSPNGKDVYRFLPNGIMLSNAFYVDANGNTYLYNYKGQMYKGGYTKFDVTETDKDGKESKVVKFRYFTKEGVMAKGITVIDGFTQYFGEDGFQAKDKLVTYKGKTYYFEAHTGNAIKNTWRNIDGKWYHFDANGVAATGAQVIDGQKLYFNEDGSQVKGGVVKNADGTYSKYKDGSGELVTNEFFTTDGNVWYYAGANGKTVTGAQVINGQHLYFKEDGSQVKGDVVKNADGTYSKYDTATGERLTNEFFTTGDNNWYYIGSNGKTVTGEVKIGADTYYFAKDGKQVKGQTVTAGNGRISYYYGDSGKKAISTWVEIQPGVYVYFDKTGLAYPPKVLN</sequence>
<evidence type="ECO:0000256" key="7">
    <source>
        <dbReference type="ARBA" id="ARBA00022729"/>
    </source>
</evidence>
<dbReference type="Gene3D" id="2.40.30.140">
    <property type="match status" value="1"/>
</dbReference>
<accession>A0ABT7LSY1</accession>
<keyword evidence="8" id="KW-0677">Repeat</keyword>
<evidence type="ECO:0000256" key="9">
    <source>
        <dbReference type="ARBA" id="ARBA00029911"/>
    </source>
</evidence>
<feature type="repeat" description="Cell wall-binding" evidence="11">
    <location>
        <begin position="1171"/>
        <end position="1190"/>
    </location>
</feature>
<protein>
    <recommendedName>
        <fullName evidence="4">dextransucrase</fullName>
        <ecNumber evidence="4">2.4.1.5</ecNumber>
    </recommendedName>
    <alternativeName>
        <fullName evidence="9">Dextransucrase</fullName>
    </alternativeName>
    <alternativeName>
        <fullName evidence="10">Sucrose 6-glucosyltransferase</fullName>
    </alternativeName>
</protein>
<organism evidence="14 15">
    <name type="scientific">Streptococcus raffinosi</name>
    <dbReference type="NCBI Taxonomy" id="3053355"/>
    <lineage>
        <taxon>Bacteria</taxon>
        <taxon>Bacillati</taxon>
        <taxon>Bacillota</taxon>
        <taxon>Bacilli</taxon>
        <taxon>Lactobacillales</taxon>
        <taxon>Streptococcaceae</taxon>
        <taxon>Streptococcus</taxon>
    </lineage>
</organism>
<comment type="function">
    <text evidence="2">Production of extracellular glucans, that are thought to play a key role in the development of the dental plaque because of their ability to adhere to smooth surfaces and mediate the aggregation of bacterial cells and food debris.</text>
</comment>
<dbReference type="Pfam" id="PF19258">
    <property type="entry name" value="KxYKxGKxW_sig"/>
    <property type="match status" value="1"/>
</dbReference>
<feature type="repeat" description="Cell wall-binding" evidence="11">
    <location>
        <begin position="1312"/>
        <end position="1331"/>
    </location>
</feature>
<dbReference type="PROSITE" id="PS51170">
    <property type="entry name" value="CW"/>
    <property type="match status" value="2"/>
</dbReference>
<dbReference type="Gene3D" id="2.10.270.10">
    <property type="entry name" value="Cholin Binding"/>
    <property type="match status" value="4"/>
</dbReference>
<feature type="signal peptide" evidence="12">
    <location>
        <begin position="1"/>
        <end position="42"/>
    </location>
</feature>
<evidence type="ECO:0000256" key="12">
    <source>
        <dbReference type="SAM" id="SignalP"/>
    </source>
</evidence>
<dbReference type="InterPro" id="IPR018337">
    <property type="entry name" value="Cell_wall/Cho-bd_repeat"/>
</dbReference>
<dbReference type="Proteomes" id="UP001529255">
    <property type="component" value="Unassembled WGS sequence"/>
</dbReference>
<evidence type="ECO:0000313" key="14">
    <source>
        <dbReference type="EMBL" id="MDL5043327.1"/>
    </source>
</evidence>
<comment type="caution">
    <text evidence="14">The sequence shown here is derived from an EMBL/GenBank/DDBJ whole genome shotgun (WGS) entry which is preliminary data.</text>
</comment>
<evidence type="ECO:0000256" key="6">
    <source>
        <dbReference type="ARBA" id="ARBA00022679"/>
    </source>
</evidence>
<keyword evidence="5" id="KW-0328">Glycosyltransferase</keyword>
<evidence type="ECO:0000259" key="13">
    <source>
        <dbReference type="Pfam" id="PF02324"/>
    </source>
</evidence>
<proteinExistence type="inferred from homology"/>
<dbReference type="Gene3D" id="3.20.20.80">
    <property type="entry name" value="Glycosidases"/>
    <property type="match status" value="1"/>
</dbReference>
<dbReference type="Pfam" id="PF02324">
    <property type="entry name" value="Glyco_hydro_70"/>
    <property type="match status" value="1"/>
</dbReference>
<keyword evidence="7 12" id="KW-0732">Signal</keyword>
<dbReference type="NCBIfam" id="TIGR04035">
    <property type="entry name" value="glucan_65_rpt"/>
    <property type="match status" value="4"/>
</dbReference>
<dbReference type="InterPro" id="IPR027636">
    <property type="entry name" value="Glucan-bd_rpt"/>
</dbReference>
<dbReference type="InterPro" id="IPR003318">
    <property type="entry name" value="Glyco_hydro70cat"/>
</dbReference>
<evidence type="ECO:0000256" key="4">
    <source>
        <dbReference type="ARBA" id="ARBA00012592"/>
    </source>
</evidence>
<dbReference type="Gene3D" id="2.30.30.20">
    <property type="entry name" value="Aspartate carbamoyltransferase regulatory subunit, C-terminal domain"/>
    <property type="match status" value="1"/>
</dbReference>
<dbReference type="SUPFAM" id="SSF69360">
    <property type="entry name" value="Cell wall binding repeat"/>
    <property type="match status" value="3"/>
</dbReference>
<comment type="similarity">
    <text evidence="3">Belongs to the glycosyl hydrolase 70 family.</text>
</comment>
<evidence type="ECO:0000256" key="2">
    <source>
        <dbReference type="ARBA" id="ARBA00003243"/>
    </source>
</evidence>
<keyword evidence="15" id="KW-1185">Reference proteome</keyword>
<evidence type="ECO:0000256" key="11">
    <source>
        <dbReference type="PROSITE-ProRule" id="PRU00591"/>
    </source>
</evidence>
<dbReference type="EC" id="2.4.1.5" evidence="4"/>